<evidence type="ECO:0000313" key="6">
    <source>
        <dbReference type="Proteomes" id="UP000659124"/>
    </source>
</evidence>
<name>A0ABR7TK11_9BACT</name>
<evidence type="ECO:0000259" key="3">
    <source>
        <dbReference type="Pfam" id="PF03446"/>
    </source>
</evidence>
<dbReference type="InterPro" id="IPR013328">
    <property type="entry name" value="6PGD_dom2"/>
</dbReference>
<keyword evidence="6" id="KW-1185">Reference proteome</keyword>
<dbReference type="PIRSF" id="PIRSF000103">
    <property type="entry name" value="HIBADH"/>
    <property type="match status" value="1"/>
</dbReference>
<dbReference type="EMBL" id="JACVFC010000001">
    <property type="protein sequence ID" value="MBC9929863.1"/>
    <property type="molecule type" value="Genomic_DNA"/>
</dbReference>
<comment type="caution">
    <text evidence="5">The sequence shown here is derived from an EMBL/GenBank/DDBJ whole genome shotgun (WGS) entry which is preliminary data.</text>
</comment>
<dbReference type="SUPFAM" id="SSF48179">
    <property type="entry name" value="6-phosphogluconate dehydrogenase C-terminal domain-like"/>
    <property type="match status" value="1"/>
</dbReference>
<dbReference type="InterPro" id="IPR015815">
    <property type="entry name" value="HIBADH-related"/>
</dbReference>
<dbReference type="InterPro" id="IPR036291">
    <property type="entry name" value="NAD(P)-bd_dom_sf"/>
</dbReference>
<feature type="domain" description="3-hydroxyisobutyrate dehydrogenase-like NAD-binding" evidence="4">
    <location>
        <begin position="161"/>
        <end position="278"/>
    </location>
</feature>
<dbReference type="InterPro" id="IPR029154">
    <property type="entry name" value="HIBADH-like_NADP-bd"/>
</dbReference>
<feature type="domain" description="6-phosphogluconate dehydrogenase NADP-binding" evidence="3">
    <location>
        <begin position="2"/>
        <end position="154"/>
    </location>
</feature>
<dbReference type="SUPFAM" id="SSF51735">
    <property type="entry name" value="NAD(P)-binding Rossmann-fold domains"/>
    <property type="match status" value="1"/>
</dbReference>
<dbReference type="Pfam" id="PF03446">
    <property type="entry name" value="NAD_binding_2"/>
    <property type="match status" value="1"/>
</dbReference>
<organism evidence="5 6">
    <name type="scientific">Chitinophaga qingshengii</name>
    <dbReference type="NCBI Taxonomy" id="1569794"/>
    <lineage>
        <taxon>Bacteria</taxon>
        <taxon>Pseudomonadati</taxon>
        <taxon>Bacteroidota</taxon>
        <taxon>Chitinophagia</taxon>
        <taxon>Chitinophagales</taxon>
        <taxon>Chitinophagaceae</taxon>
        <taxon>Chitinophaga</taxon>
    </lineage>
</organism>
<sequence>MVAFLGMGLLGSNFVRAMISKGKQVQVWNRTASRAKAMEADGAKAFENVADAVKGADRIHLTLKDDASVDEVLAAASAGLKPGAIIIDHTTTSAEGAVQRTRAWKERGFMYQHAPVFMGPQNALESTGNMLVSGDQELIAQLEPELSQLTGKVLNFGPDPGKAAGIKLMGNLFLVTFTAGLSDMLSLAKTLNIQLDEVFSLFNEWNPGAMTTGRLKRMTAGTYDQPSWELNMARKDTQLFLNAAAQNGARLAVIPAIAEEMDRWIAKGHGSEDWTIIAKDNIPS</sequence>
<dbReference type="Gene3D" id="1.10.1040.10">
    <property type="entry name" value="N-(1-d-carboxylethyl)-l-norvaline Dehydrogenase, domain 2"/>
    <property type="match status" value="1"/>
</dbReference>
<reference evidence="5 6" key="1">
    <citation type="submission" date="2020-09" db="EMBL/GenBank/DDBJ databases">
        <title>Genome sequences of type strains of Chitinophaga qingshengii and Chitinophaga varians.</title>
        <authorList>
            <person name="Kittiwongwattana C."/>
        </authorList>
    </citation>
    <scope>NUCLEOTIDE SEQUENCE [LARGE SCALE GENOMIC DNA]</scope>
    <source>
        <strain evidence="5 6">JCM 30026</strain>
    </source>
</reference>
<dbReference type="InterPro" id="IPR051265">
    <property type="entry name" value="HIBADH-related_NP60_sf"/>
</dbReference>
<dbReference type="Pfam" id="PF14833">
    <property type="entry name" value="NAD_binding_11"/>
    <property type="match status" value="1"/>
</dbReference>
<evidence type="ECO:0000313" key="5">
    <source>
        <dbReference type="EMBL" id="MBC9929863.1"/>
    </source>
</evidence>
<evidence type="ECO:0000256" key="1">
    <source>
        <dbReference type="ARBA" id="ARBA00023002"/>
    </source>
</evidence>
<dbReference type="Gene3D" id="3.40.50.720">
    <property type="entry name" value="NAD(P)-binding Rossmann-like Domain"/>
    <property type="match status" value="1"/>
</dbReference>
<keyword evidence="2" id="KW-0520">NAD</keyword>
<proteinExistence type="predicted"/>
<gene>
    <name evidence="5" type="ORF">ICL07_05705</name>
</gene>
<keyword evidence="1" id="KW-0560">Oxidoreductase</keyword>
<dbReference type="PANTHER" id="PTHR43580:SF2">
    <property type="entry name" value="CYTOKINE-LIKE NUCLEAR FACTOR N-PAC"/>
    <property type="match status" value="1"/>
</dbReference>
<dbReference type="RefSeq" id="WP_188086956.1">
    <property type="nucleotide sequence ID" value="NZ_JACVFC010000001.1"/>
</dbReference>
<dbReference type="Proteomes" id="UP000659124">
    <property type="component" value="Unassembled WGS sequence"/>
</dbReference>
<dbReference type="PANTHER" id="PTHR43580">
    <property type="entry name" value="OXIDOREDUCTASE GLYR1-RELATED"/>
    <property type="match status" value="1"/>
</dbReference>
<accession>A0ABR7TK11</accession>
<dbReference type="InterPro" id="IPR008927">
    <property type="entry name" value="6-PGluconate_DH-like_C_sf"/>
</dbReference>
<dbReference type="InterPro" id="IPR006115">
    <property type="entry name" value="6PGDH_NADP-bd"/>
</dbReference>
<evidence type="ECO:0000256" key="2">
    <source>
        <dbReference type="ARBA" id="ARBA00023027"/>
    </source>
</evidence>
<protein>
    <submittedName>
        <fullName evidence="5">NAD(P)-dependent oxidoreductase</fullName>
    </submittedName>
</protein>
<evidence type="ECO:0000259" key="4">
    <source>
        <dbReference type="Pfam" id="PF14833"/>
    </source>
</evidence>